<dbReference type="OrthoDB" id="9803764at2"/>
<dbReference type="STRING" id="47879.AXG94_26155"/>
<dbReference type="GeneID" id="55647893"/>
<dbReference type="PANTHER" id="PTHR43130">
    <property type="entry name" value="ARAC-FAMILY TRANSCRIPTIONAL REGULATOR"/>
    <property type="match status" value="1"/>
</dbReference>
<dbReference type="InterPro" id="IPR029062">
    <property type="entry name" value="Class_I_gatase-like"/>
</dbReference>
<keyword evidence="6" id="KW-1185">Reference proteome</keyword>
<evidence type="ECO:0000313" key="5">
    <source>
        <dbReference type="EMBL" id="RMM52487.1"/>
    </source>
</evidence>
<dbReference type="Pfam" id="PF01965">
    <property type="entry name" value="DJ-1_PfpI"/>
    <property type="match status" value="1"/>
</dbReference>
<dbReference type="GO" id="GO:0043565">
    <property type="term" value="F:sequence-specific DNA binding"/>
    <property type="evidence" value="ECO:0007669"/>
    <property type="project" value="InterPro"/>
</dbReference>
<dbReference type="Gene3D" id="1.10.10.60">
    <property type="entry name" value="Homeodomain-like"/>
    <property type="match status" value="1"/>
</dbReference>
<protein>
    <recommendedName>
        <fullName evidence="4">HTH araC/xylS-type domain-containing protein</fullName>
    </recommendedName>
</protein>
<gene>
    <name evidence="5" type="ORF">ALQ77_03710</name>
</gene>
<feature type="domain" description="HTH araC/xylS-type" evidence="4">
    <location>
        <begin position="218"/>
        <end position="316"/>
    </location>
</feature>
<name>A0A3M3ES74_9PSED</name>
<dbReference type="SUPFAM" id="SSF46689">
    <property type="entry name" value="Homeodomain-like"/>
    <property type="match status" value="2"/>
</dbReference>
<dbReference type="SUPFAM" id="SSF52317">
    <property type="entry name" value="Class I glutamine amidotransferase-like"/>
    <property type="match status" value="1"/>
</dbReference>
<dbReference type="PROSITE" id="PS00041">
    <property type="entry name" value="HTH_ARAC_FAMILY_1"/>
    <property type="match status" value="1"/>
</dbReference>
<dbReference type="CDD" id="cd03136">
    <property type="entry name" value="GATase1_AraC_ArgR_like"/>
    <property type="match status" value="1"/>
</dbReference>
<evidence type="ECO:0000256" key="2">
    <source>
        <dbReference type="ARBA" id="ARBA00023125"/>
    </source>
</evidence>
<keyword evidence="3" id="KW-0804">Transcription</keyword>
<dbReference type="InterPro" id="IPR018062">
    <property type="entry name" value="HTH_AraC-typ_CS"/>
</dbReference>
<proteinExistence type="predicted"/>
<dbReference type="InterPro" id="IPR009057">
    <property type="entry name" value="Homeodomain-like_sf"/>
</dbReference>
<dbReference type="PANTHER" id="PTHR43130:SF3">
    <property type="entry name" value="HTH-TYPE TRANSCRIPTIONAL REGULATOR RV1931C"/>
    <property type="match status" value="1"/>
</dbReference>
<dbReference type="InterPro" id="IPR002818">
    <property type="entry name" value="DJ-1/PfpI"/>
</dbReference>
<dbReference type="Pfam" id="PF12833">
    <property type="entry name" value="HTH_18"/>
    <property type="match status" value="1"/>
</dbReference>
<organism evidence="5 6">
    <name type="scientific">Pseudomonas corrugata</name>
    <dbReference type="NCBI Taxonomy" id="47879"/>
    <lineage>
        <taxon>Bacteria</taxon>
        <taxon>Pseudomonadati</taxon>
        <taxon>Pseudomonadota</taxon>
        <taxon>Gammaproteobacteria</taxon>
        <taxon>Pseudomonadales</taxon>
        <taxon>Pseudomonadaceae</taxon>
        <taxon>Pseudomonas</taxon>
    </lineage>
</organism>
<evidence type="ECO:0000313" key="6">
    <source>
        <dbReference type="Proteomes" id="UP000270661"/>
    </source>
</evidence>
<dbReference type="GO" id="GO:0009893">
    <property type="term" value="P:positive regulation of metabolic process"/>
    <property type="evidence" value="ECO:0007669"/>
    <property type="project" value="UniProtKB-ARBA"/>
</dbReference>
<dbReference type="Proteomes" id="UP000270661">
    <property type="component" value="Unassembled WGS sequence"/>
</dbReference>
<evidence type="ECO:0000256" key="3">
    <source>
        <dbReference type="ARBA" id="ARBA00023163"/>
    </source>
</evidence>
<accession>A0A3M3ES74</accession>
<dbReference type="RefSeq" id="WP_122319433.1">
    <property type="nucleotide sequence ID" value="NZ_CP014262.1"/>
</dbReference>
<keyword evidence="1" id="KW-0805">Transcription regulation</keyword>
<dbReference type="AlphaFoldDB" id="A0A3M3ES74"/>
<dbReference type="GO" id="GO:0003700">
    <property type="term" value="F:DNA-binding transcription factor activity"/>
    <property type="evidence" value="ECO:0007669"/>
    <property type="project" value="InterPro"/>
</dbReference>
<dbReference type="EMBL" id="RBOJ01000047">
    <property type="protein sequence ID" value="RMM52487.1"/>
    <property type="molecule type" value="Genomic_DNA"/>
</dbReference>
<evidence type="ECO:0000256" key="1">
    <source>
        <dbReference type="ARBA" id="ARBA00023015"/>
    </source>
</evidence>
<comment type="caution">
    <text evidence="5">The sequence shown here is derived from an EMBL/GenBank/DDBJ whole genome shotgun (WGS) entry which is preliminary data.</text>
</comment>
<reference evidence="5 6" key="1">
    <citation type="submission" date="2018-08" db="EMBL/GenBank/DDBJ databases">
        <title>Recombination of ecologically and evolutionarily significant loci maintains genetic cohesion in the Pseudomonas syringae species complex.</title>
        <authorList>
            <person name="Dillon M."/>
            <person name="Thakur S."/>
            <person name="Almeida R.N.D."/>
            <person name="Weir B.S."/>
            <person name="Guttman D.S."/>
        </authorList>
    </citation>
    <scope>NUCLEOTIDE SEQUENCE [LARGE SCALE GENOMIC DNA]</scope>
    <source>
        <strain evidence="5 6">NCPPB2445</strain>
    </source>
</reference>
<dbReference type="Gene3D" id="3.40.50.880">
    <property type="match status" value="1"/>
</dbReference>
<keyword evidence="2" id="KW-0238">DNA-binding</keyword>
<dbReference type="SMART" id="SM00342">
    <property type="entry name" value="HTH_ARAC"/>
    <property type="match status" value="1"/>
</dbReference>
<dbReference type="InterPro" id="IPR018060">
    <property type="entry name" value="HTH_AraC"/>
</dbReference>
<dbReference type="PROSITE" id="PS01124">
    <property type="entry name" value="HTH_ARAC_FAMILY_2"/>
    <property type="match status" value="1"/>
</dbReference>
<evidence type="ECO:0000259" key="4">
    <source>
        <dbReference type="PROSITE" id="PS01124"/>
    </source>
</evidence>
<sequence length="318" mass="35279">MNQLTVCHQTSSIGFLLLENFSLTCFTQCLDVLVTANLIRPGSVKVHTFSCNDSEVTSDLAIPIRPDTPLTDIRIAALDLMIVCGGLRTPRVVPDGLVKLLNKLASMPIALGGLWNGAWYLGKAGLLDGYRCAIHAEQRIALSECSPNTNVTLDAMAIDRDRFTAASPAGAFQMMIKWLYATLDQDVVNAVFELLDHDQSRFRTSVPVQDGRVSAALREIITLMECNLEEPLSQDQLAECVRLSRRQVQRLFQEQLGIPPQRYYLALRLKGAQRLIQNSSLTIIDVSIACGFASTPHFSKCYSSFFGYPPSRESRHEL</sequence>
<dbReference type="InterPro" id="IPR052158">
    <property type="entry name" value="INH-QAR"/>
</dbReference>